<comment type="caution">
    <text evidence="9">The sequence shown here is derived from an EMBL/GenBank/DDBJ whole genome shotgun (WGS) entry which is preliminary data.</text>
</comment>
<feature type="transmembrane region" description="Helical" evidence="8">
    <location>
        <begin position="118"/>
        <end position="141"/>
    </location>
</feature>
<accession>A0A511UVQ1</accession>
<evidence type="ECO:0000256" key="4">
    <source>
        <dbReference type="ARBA" id="ARBA00022475"/>
    </source>
</evidence>
<feature type="transmembrane region" description="Helical" evidence="8">
    <location>
        <begin position="148"/>
        <end position="169"/>
    </location>
</feature>
<dbReference type="OrthoDB" id="148377at2"/>
<keyword evidence="7 8" id="KW-0472">Membrane</keyword>
<dbReference type="InterPro" id="IPR004776">
    <property type="entry name" value="Mem_transp_PIN-like"/>
</dbReference>
<feature type="transmembrane region" description="Helical" evidence="8">
    <location>
        <begin position="92"/>
        <end position="112"/>
    </location>
</feature>
<keyword evidence="6 8" id="KW-1133">Transmembrane helix</keyword>
<keyword evidence="3" id="KW-0813">Transport</keyword>
<feature type="transmembrane region" description="Helical" evidence="8">
    <location>
        <begin position="245"/>
        <end position="266"/>
    </location>
</feature>
<dbReference type="EMBL" id="BJXW01000004">
    <property type="protein sequence ID" value="GEN29991.1"/>
    <property type="molecule type" value="Genomic_DNA"/>
</dbReference>
<dbReference type="PANTHER" id="PTHR36838">
    <property type="entry name" value="AUXIN EFFLUX CARRIER FAMILY PROTEIN"/>
    <property type="match status" value="1"/>
</dbReference>
<dbReference type="AlphaFoldDB" id="A0A511UVQ1"/>
<feature type="transmembrane region" description="Helical" evidence="8">
    <location>
        <begin position="58"/>
        <end position="80"/>
    </location>
</feature>
<feature type="transmembrane region" description="Helical" evidence="8">
    <location>
        <begin position="181"/>
        <end position="200"/>
    </location>
</feature>
<gene>
    <name evidence="9" type="ORF">CQU01_02290</name>
</gene>
<evidence type="ECO:0000256" key="5">
    <source>
        <dbReference type="ARBA" id="ARBA00022692"/>
    </source>
</evidence>
<evidence type="ECO:0000256" key="1">
    <source>
        <dbReference type="ARBA" id="ARBA00004651"/>
    </source>
</evidence>
<comment type="similarity">
    <text evidence="2">Belongs to the auxin efflux carrier (TC 2.A.69) family.</text>
</comment>
<organism evidence="9 10">
    <name type="scientific">Cerasibacillus quisquiliarum</name>
    <dbReference type="NCBI Taxonomy" id="227865"/>
    <lineage>
        <taxon>Bacteria</taxon>
        <taxon>Bacillati</taxon>
        <taxon>Bacillota</taxon>
        <taxon>Bacilli</taxon>
        <taxon>Bacillales</taxon>
        <taxon>Bacillaceae</taxon>
        <taxon>Cerasibacillus</taxon>
    </lineage>
</organism>
<comment type="subcellular location">
    <subcellularLocation>
        <location evidence="1">Cell membrane</location>
        <topology evidence="1">Multi-pass membrane protein</topology>
    </subcellularLocation>
</comment>
<dbReference type="InterPro" id="IPR038770">
    <property type="entry name" value="Na+/solute_symporter_sf"/>
</dbReference>
<dbReference type="RefSeq" id="WP_146934709.1">
    <property type="nucleotide sequence ID" value="NZ_BJXW01000004.1"/>
</dbReference>
<evidence type="ECO:0000256" key="3">
    <source>
        <dbReference type="ARBA" id="ARBA00022448"/>
    </source>
</evidence>
<feature type="transmembrane region" description="Helical" evidence="8">
    <location>
        <begin position="6"/>
        <end position="22"/>
    </location>
</feature>
<feature type="transmembrane region" description="Helical" evidence="8">
    <location>
        <begin position="278"/>
        <end position="296"/>
    </location>
</feature>
<feature type="transmembrane region" description="Helical" evidence="8">
    <location>
        <begin position="221"/>
        <end position="239"/>
    </location>
</feature>
<evidence type="ECO:0000256" key="6">
    <source>
        <dbReference type="ARBA" id="ARBA00022989"/>
    </source>
</evidence>
<evidence type="ECO:0000313" key="10">
    <source>
        <dbReference type="Proteomes" id="UP000321491"/>
    </source>
</evidence>
<name>A0A511UVQ1_9BACI</name>
<dbReference type="GO" id="GO:0005886">
    <property type="term" value="C:plasma membrane"/>
    <property type="evidence" value="ECO:0007669"/>
    <property type="project" value="UniProtKB-SubCell"/>
</dbReference>
<dbReference type="Pfam" id="PF03547">
    <property type="entry name" value="Mem_trans"/>
    <property type="match status" value="1"/>
</dbReference>
<evidence type="ECO:0000256" key="8">
    <source>
        <dbReference type="SAM" id="Phobius"/>
    </source>
</evidence>
<protein>
    <submittedName>
        <fullName evidence="9">Membrane protein</fullName>
    </submittedName>
</protein>
<evidence type="ECO:0000256" key="7">
    <source>
        <dbReference type="ARBA" id="ARBA00023136"/>
    </source>
</evidence>
<dbReference type="Proteomes" id="UP000321491">
    <property type="component" value="Unassembled WGS sequence"/>
</dbReference>
<reference evidence="9 10" key="1">
    <citation type="submission" date="2019-07" db="EMBL/GenBank/DDBJ databases">
        <title>Whole genome shotgun sequence of Cerasibacillus quisquiliarum NBRC 102429.</title>
        <authorList>
            <person name="Hosoyama A."/>
            <person name="Uohara A."/>
            <person name="Ohji S."/>
            <person name="Ichikawa N."/>
        </authorList>
    </citation>
    <scope>NUCLEOTIDE SEQUENCE [LARGE SCALE GENOMIC DNA]</scope>
    <source>
        <strain evidence="9 10">NBRC 102429</strain>
    </source>
</reference>
<feature type="transmembrane region" description="Helical" evidence="8">
    <location>
        <begin position="29"/>
        <end position="46"/>
    </location>
</feature>
<keyword evidence="5 8" id="KW-0812">Transmembrane</keyword>
<keyword evidence="10" id="KW-1185">Reference proteome</keyword>
<proteinExistence type="inferred from homology"/>
<dbReference type="PANTHER" id="PTHR36838:SF1">
    <property type="entry name" value="SLR1864 PROTEIN"/>
    <property type="match status" value="1"/>
</dbReference>
<evidence type="ECO:0000313" key="9">
    <source>
        <dbReference type="EMBL" id="GEN29991.1"/>
    </source>
</evidence>
<dbReference type="Gene3D" id="1.20.1530.20">
    <property type="match status" value="1"/>
</dbReference>
<sequence length="297" mass="32801">MGVFFSAVLPTIIVFILGYLLQRTRFLDVKSISTMAIYIFLPALVFKNLYASTFDQRFIILFLFALCLLIVLIILNKIFAALFGWSKATESASMLASAFMNAGNYGAPIIYFGLGEEAFPYAIFFMVVQSLLMNSFGVYYASRGKRSIGQAVLTIFKMPATYAALFAFVFQKCQIELTESIYSMIGLLADGSIPVMMVVLGMQLASIKGLEMNWQVVSTSVILKMFISPFLAFLFVRIFSVDPLLGSVMIIISAMPTAVTTTLFAVEFDAEPDLVSTITLITTVMSVLTLTLLLNIL</sequence>
<keyword evidence="4" id="KW-1003">Cell membrane</keyword>
<evidence type="ECO:0000256" key="2">
    <source>
        <dbReference type="ARBA" id="ARBA00010145"/>
    </source>
</evidence>
<dbReference type="GO" id="GO:0055085">
    <property type="term" value="P:transmembrane transport"/>
    <property type="evidence" value="ECO:0007669"/>
    <property type="project" value="InterPro"/>
</dbReference>